<accession>A0A7I8L5U7</accession>
<organism evidence="2 3">
    <name type="scientific">Spirodela intermedia</name>
    <name type="common">Intermediate duckweed</name>
    <dbReference type="NCBI Taxonomy" id="51605"/>
    <lineage>
        <taxon>Eukaryota</taxon>
        <taxon>Viridiplantae</taxon>
        <taxon>Streptophyta</taxon>
        <taxon>Embryophyta</taxon>
        <taxon>Tracheophyta</taxon>
        <taxon>Spermatophyta</taxon>
        <taxon>Magnoliopsida</taxon>
        <taxon>Liliopsida</taxon>
        <taxon>Araceae</taxon>
        <taxon>Lemnoideae</taxon>
        <taxon>Spirodela</taxon>
    </lineage>
</organism>
<gene>
    <name evidence="2" type="ORF">SI8410_11015938</name>
</gene>
<evidence type="ECO:0000313" key="2">
    <source>
        <dbReference type="EMBL" id="CAA7405260.1"/>
    </source>
</evidence>
<protein>
    <submittedName>
        <fullName evidence="2">Uncharacterized protein</fullName>
    </submittedName>
</protein>
<feature type="compositionally biased region" description="Basic and acidic residues" evidence="1">
    <location>
        <begin position="19"/>
        <end position="29"/>
    </location>
</feature>
<dbReference type="AlphaFoldDB" id="A0A7I8L5U7"/>
<reference evidence="2" key="1">
    <citation type="submission" date="2020-02" db="EMBL/GenBank/DDBJ databases">
        <authorList>
            <person name="Scholz U."/>
            <person name="Mascher M."/>
            <person name="Fiebig A."/>
        </authorList>
    </citation>
    <scope>NUCLEOTIDE SEQUENCE</scope>
</reference>
<feature type="compositionally biased region" description="Gly residues" evidence="1">
    <location>
        <begin position="1"/>
        <end position="18"/>
    </location>
</feature>
<evidence type="ECO:0000256" key="1">
    <source>
        <dbReference type="SAM" id="MobiDB-lite"/>
    </source>
</evidence>
<sequence>MEGRGGTEGGKCGGGGGGRGERRRGEERGGLGGGGVAGAGPRVSLAHGAEGPPPVAAAAGGRSPADVAPEGGGSAALPLGTSLAPGEPCACPAEAASRTVEISRLMSSLK</sequence>
<keyword evidence="3" id="KW-1185">Reference proteome</keyword>
<feature type="region of interest" description="Disordered" evidence="1">
    <location>
        <begin position="1"/>
        <end position="84"/>
    </location>
</feature>
<proteinExistence type="predicted"/>
<evidence type="ECO:0000313" key="3">
    <source>
        <dbReference type="Proteomes" id="UP000663760"/>
    </source>
</evidence>
<name>A0A7I8L5U7_SPIIN</name>
<dbReference type="Proteomes" id="UP000663760">
    <property type="component" value="Chromosome 11"/>
</dbReference>
<feature type="compositionally biased region" description="Low complexity" evidence="1">
    <location>
        <begin position="46"/>
        <end position="68"/>
    </location>
</feature>
<dbReference type="EMBL" id="LR746274">
    <property type="protein sequence ID" value="CAA7405260.1"/>
    <property type="molecule type" value="Genomic_DNA"/>
</dbReference>